<dbReference type="AlphaFoldDB" id="A0A917HJ49"/>
<comment type="caution">
    <text evidence="2">The sequence shown here is derived from an EMBL/GenBank/DDBJ whole genome shotgun (WGS) entry which is preliminary data.</text>
</comment>
<name>A0A917HJ49_9BACI</name>
<keyword evidence="3" id="KW-1185">Reference proteome</keyword>
<dbReference type="InterPro" id="IPR050855">
    <property type="entry name" value="NDM-1-like"/>
</dbReference>
<proteinExistence type="predicted"/>
<feature type="domain" description="Metallo-beta-lactamase" evidence="1">
    <location>
        <begin position="26"/>
        <end position="231"/>
    </location>
</feature>
<organism evidence="2 3">
    <name type="scientific">Virgibacillus oceani</name>
    <dbReference type="NCBI Taxonomy" id="1479511"/>
    <lineage>
        <taxon>Bacteria</taxon>
        <taxon>Bacillati</taxon>
        <taxon>Bacillota</taxon>
        <taxon>Bacilli</taxon>
        <taxon>Bacillales</taxon>
        <taxon>Bacillaceae</taxon>
        <taxon>Virgibacillus</taxon>
    </lineage>
</organism>
<gene>
    <name evidence="2" type="ORF">GCM10011398_28000</name>
</gene>
<dbReference type="Pfam" id="PF00753">
    <property type="entry name" value="Lactamase_B"/>
    <property type="match status" value="1"/>
</dbReference>
<reference evidence="2" key="2">
    <citation type="submission" date="2020-09" db="EMBL/GenBank/DDBJ databases">
        <authorList>
            <person name="Sun Q."/>
            <person name="Zhou Y."/>
        </authorList>
    </citation>
    <scope>NUCLEOTIDE SEQUENCE</scope>
    <source>
        <strain evidence="2">CGMCC 1.12754</strain>
    </source>
</reference>
<protein>
    <submittedName>
        <fullName evidence="2">MBL fold metallo-hydrolase</fullName>
    </submittedName>
</protein>
<dbReference type="SMART" id="SM00849">
    <property type="entry name" value="Lactamase_B"/>
    <property type="match status" value="1"/>
</dbReference>
<dbReference type="InterPro" id="IPR036866">
    <property type="entry name" value="RibonucZ/Hydroxyglut_hydro"/>
</dbReference>
<dbReference type="InterPro" id="IPR037482">
    <property type="entry name" value="ST1585_MBL-fold"/>
</dbReference>
<dbReference type="SUPFAM" id="SSF56281">
    <property type="entry name" value="Metallo-hydrolase/oxidoreductase"/>
    <property type="match status" value="1"/>
</dbReference>
<evidence type="ECO:0000313" key="2">
    <source>
        <dbReference type="EMBL" id="GGG80996.1"/>
    </source>
</evidence>
<dbReference type="InterPro" id="IPR001279">
    <property type="entry name" value="Metallo-B-lactamas"/>
</dbReference>
<dbReference type="Gene3D" id="3.60.15.10">
    <property type="entry name" value="Ribonuclease Z/Hydroxyacylglutathione hydrolase-like"/>
    <property type="match status" value="1"/>
</dbReference>
<evidence type="ECO:0000259" key="1">
    <source>
        <dbReference type="SMART" id="SM00849"/>
    </source>
</evidence>
<dbReference type="Proteomes" id="UP000622860">
    <property type="component" value="Unassembled WGS sequence"/>
</dbReference>
<dbReference type="PANTHER" id="PTHR42951:SF22">
    <property type="entry name" value="METALLO BETA-LACTAMASE SUPERFAMILY LIPOPROTEIN"/>
    <property type="match status" value="1"/>
</dbReference>
<sequence length="316" mass="35399">MGKSKSPIKLDDRIHIIDGFDLGVSERTGIYVIDEEELTLVETGPSPSVRYIKEGLDSLGFSLEDVKYIIVTHIHLDHAGGAGLLLRECPNAKVVVHPKGERHLIDPKRLKQGARAVYGDSFEELFEPVVPIPGEKLLVKGEGDILQIGQACSLEFLDTPGHAKHHFSIYDPVSNGIFTGDTVGIRYEQLVQDGVDLFLPSTSPNQFDPDAMRTAIDRIQAMNVDRIYYGHFGMTEKVEEALRQAAEWLSVFEKEGHQVTAEGKGYDELAGRMLYRVKEYLRTLLIEDEHPVYVLINLDMQVSALGIVDYLQRINK</sequence>
<evidence type="ECO:0000313" key="3">
    <source>
        <dbReference type="Proteomes" id="UP000622860"/>
    </source>
</evidence>
<dbReference type="CDD" id="cd07726">
    <property type="entry name" value="ST1585-like_MBL-fold"/>
    <property type="match status" value="1"/>
</dbReference>
<dbReference type="RefSeq" id="WP_188456000.1">
    <property type="nucleotide sequence ID" value="NZ_BMFR01000012.1"/>
</dbReference>
<accession>A0A917HJ49</accession>
<dbReference type="EMBL" id="BMFR01000012">
    <property type="protein sequence ID" value="GGG80996.1"/>
    <property type="molecule type" value="Genomic_DNA"/>
</dbReference>
<reference evidence="2" key="1">
    <citation type="journal article" date="2014" name="Int. J. Syst. Evol. Microbiol.">
        <title>Complete genome sequence of Corynebacterium casei LMG S-19264T (=DSM 44701T), isolated from a smear-ripened cheese.</title>
        <authorList>
            <consortium name="US DOE Joint Genome Institute (JGI-PGF)"/>
            <person name="Walter F."/>
            <person name="Albersmeier A."/>
            <person name="Kalinowski J."/>
            <person name="Ruckert C."/>
        </authorList>
    </citation>
    <scope>NUCLEOTIDE SEQUENCE</scope>
    <source>
        <strain evidence="2">CGMCC 1.12754</strain>
    </source>
</reference>
<dbReference type="PANTHER" id="PTHR42951">
    <property type="entry name" value="METALLO-BETA-LACTAMASE DOMAIN-CONTAINING"/>
    <property type="match status" value="1"/>
</dbReference>